<dbReference type="InterPro" id="IPR053157">
    <property type="entry name" value="Sterol_Uptake_Regulator"/>
</dbReference>
<dbReference type="STRING" id="100787.A0A0G4MMD8"/>
<dbReference type="PANTHER" id="PTHR47784">
    <property type="entry name" value="STEROL UPTAKE CONTROL PROTEIN 2"/>
    <property type="match status" value="1"/>
</dbReference>
<accession>A0A0G4MMD8</accession>
<dbReference type="SUPFAM" id="SSF57701">
    <property type="entry name" value="Zn2/Cys6 DNA-binding domain"/>
    <property type="match status" value="1"/>
</dbReference>
<sequence>MSEAIESCSSDAGSCLASPSSQPYASPVSQKSKAPKPAPRRREKHTKSRSGCKTCKKRKVKVGAFLRGMASSIAKLTKSQCDESRPICTRCERMGVSCLYLPEIERTRRQHGQPHQHTQPPATILYSQPDTNLHLDMPSLELLCSYTEYTSSTLPSASMLRGFWKTTVPRLALKHDYLMHALFALAALHKAQFRFEEREHYISVAMRHHHHASKSARILLDNITPENGSALFLFSIFTCIVVLNLPEPPSEADSSENPCFFHQWYWTMHGIRSITDFLGSAVQQGYLAPLTTYFGARWSLQDSGVLLATTLPTVSIVDMLDELQQRLNDTVLDPEELGSYTSFLDRLREAAGTMSSWQEFDVFVWLFRSLDEFALLLQLPTQETMVLWAHVAVFVKAFEGQWWLKGWADNIMSLVYQRLDWEHTIWVYRAAVEMNWIIPEEEAIDPQFL</sequence>
<dbReference type="InterPro" id="IPR001138">
    <property type="entry name" value="Zn2Cys6_DnaBD"/>
</dbReference>
<organism evidence="4 5">
    <name type="scientific">Verticillium longisporum</name>
    <name type="common">Verticillium dahliae var. longisporum</name>
    <dbReference type="NCBI Taxonomy" id="100787"/>
    <lineage>
        <taxon>Eukaryota</taxon>
        <taxon>Fungi</taxon>
        <taxon>Dikarya</taxon>
        <taxon>Ascomycota</taxon>
        <taxon>Pezizomycotina</taxon>
        <taxon>Sordariomycetes</taxon>
        <taxon>Hypocreomycetidae</taxon>
        <taxon>Glomerellales</taxon>
        <taxon>Plectosphaerellaceae</taxon>
        <taxon>Verticillium</taxon>
    </lineage>
</organism>
<dbReference type="EMBL" id="CVQH01023528">
    <property type="protein sequence ID" value="CRK35468.1"/>
    <property type="molecule type" value="Genomic_DNA"/>
</dbReference>
<proteinExistence type="predicted"/>
<evidence type="ECO:0000256" key="2">
    <source>
        <dbReference type="SAM" id="MobiDB-lite"/>
    </source>
</evidence>
<evidence type="ECO:0000259" key="3">
    <source>
        <dbReference type="SMART" id="SM00066"/>
    </source>
</evidence>
<dbReference type="PANTHER" id="PTHR47784:SF5">
    <property type="entry name" value="STEROL UPTAKE CONTROL PROTEIN 2"/>
    <property type="match status" value="1"/>
</dbReference>
<dbReference type="AlphaFoldDB" id="A0A0G4MMD8"/>
<dbReference type="InterPro" id="IPR021858">
    <property type="entry name" value="Fun_TF"/>
</dbReference>
<gene>
    <name evidence="4" type="ORF">BN1708_016448</name>
</gene>
<dbReference type="GO" id="GO:0001228">
    <property type="term" value="F:DNA-binding transcription activator activity, RNA polymerase II-specific"/>
    <property type="evidence" value="ECO:0007669"/>
    <property type="project" value="TreeGrafter"/>
</dbReference>
<protein>
    <recommendedName>
        <fullName evidence="3">Zn(2)-C6 fungal-type domain-containing protein</fullName>
    </recommendedName>
</protein>
<dbReference type="Proteomes" id="UP000044602">
    <property type="component" value="Unassembled WGS sequence"/>
</dbReference>
<feature type="compositionally biased region" description="Basic residues" evidence="2">
    <location>
        <begin position="38"/>
        <end position="54"/>
    </location>
</feature>
<dbReference type="GO" id="GO:0008270">
    <property type="term" value="F:zinc ion binding"/>
    <property type="evidence" value="ECO:0007669"/>
    <property type="project" value="InterPro"/>
</dbReference>
<dbReference type="Pfam" id="PF11951">
    <property type="entry name" value="Fungal_trans_2"/>
    <property type="match status" value="1"/>
</dbReference>
<keyword evidence="1" id="KW-0539">Nucleus</keyword>
<evidence type="ECO:0000313" key="4">
    <source>
        <dbReference type="EMBL" id="CRK35468.1"/>
    </source>
</evidence>
<dbReference type="InterPro" id="IPR036864">
    <property type="entry name" value="Zn2-C6_fun-type_DNA-bd_sf"/>
</dbReference>
<keyword evidence="5" id="KW-1185">Reference proteome</keyword>
<dbReference type="SMART" id="SM00066">
    <property type="entry name" value="GAL4"/>
    <property type="match status" value="1"/>
</dbReference>
<reference evidence="4 5" key="1">
    <citation type="submission" date="2015-05" db="EMBL/GenBank/DDBJ databases">
        <authorList>
            <person name="Wang D.B."/>
            <person name="Wang M."/>
        </authorList>
    </citation>
    <scope>NUCLEOTIDE SEQUENCE [LARGE SCALE GENOMIC DNA]</scope>
    <source>
        <strain evidence="4">VL1</strain>
    </source>
</reference>
<dbReference type="CDD" id="cd00067">
    <property type="entry name" value="GAL4"/>
    <property type="match status" value="1"/>
</dbReference>
<evidence type="ECO:0000256" key="1">
    <source>
        <dbReference type="ARBA" id="ARBA00023242"/>
    </source>
</evidence>
<evidence type="ECO:0000313" key="5">
    <source>
        <dbReference type="Proteomes" id="UP000044602"/>
    </source>
</evidence>
<feature type="domain" description="Zn(2)-C6 fungal-type" evidence="3">
    <location>
        <begin position="46"/>
        <end position="109"/>
    </location>
</feature>
<name>A0A0G4MMD8_VERLO</name>
<feature type="region of interest" description="Disordered" evidence="2">
    <location>
        <begin position="1"/>
        <end position="54"/>
    </location>
</feature>
<feature type="compositionally biased region" description="Polar residues" evidence="2">
    <location>
        <begin position="7"/>
        <end position="32"/>
    </location>
</feature>
<dbReference type="Gene3D" id="4.10.240.10">
    <property type="entry name" value="Zn(2)-C6 fungal-type DNA-binding domain"/>
    <property type="match status" value="1"/>
</dbReference>
<dbReference type="Pfam" id="PF00172">
    <property type="entry name" value="Zn_clus"/>
    <property type="match status" value="1"/>
</dbReference>